<keyword evidence="5" id="KW-0238">DNA-binding</keyword>
<keyword evidence="6" id="KW-1185">Reference proteome</keyword>
<comment type="caution">
    <text evidence="5">The sequence shown here is derived from an EMBL/GenBank/DDBJ whole genome shotgun (WGS) entry which is preliminary data.</text>
</comment>
<dbReference type="Pfam" id="PF06977">
    <property type="entry name" value="SdiA-regulated"/>
    <property type="match status" value="1"/>
</dbReference>
<evidence type="ECO:0000256" key="1">
    <source>
        <dbReference type="ARBA" id="ARBA00004236"/>
    </source>
</evidence>
<reference evidence="5 6" key="1">
    <citation type="submission" date="2016-12" db="EMBL/GenBank/DDBJ databases">
        <title>Comparison of Traditional DNA-DNA Hybridization with In Silico Genomic Analysis.</title>
        <authorList>
            <person name="Nicholson A.C."/>
            <person name="Humrighouse B.W."/>
            <person name="Graziano J."/>
            <person name="Lasker B."/>
            <person name="Whitney A.M."/>
            <person name="Mcquiston J.R."/>
        </authorList>
    </citation>
    <scope>NUCLEOTIDE SEQUENCE [LARGE SCALE GENOMIC DNA]</scope>
    <source>
        <strain evidence="5 6">H2240</strain>
    </source>
</reference>
<keyword evidence="4" id="KW-1133">Transmembrane helix</keyword>
<name>A0A212AFL5_9RHOB</name>
<dbReference type="GO" id="GO:0005886">
    <property type="term" value="C:plasma membrane"/>
    <property type="evidence" value="ECO:0007669"/>
    <property type="project" value="UniProtKB-SubCell"/>
</dbReference>
<dbReference type="AlphaFoldDB" id="A0A212AFL5"/>
<dbReference type="SUPFAM" id="SSF50956">
    <property type="entry name" value="Thermostable phytase (3-phytase)"/>
    <property type="match status" value="1"/>
</dbReference>
<organism evidence="5 6">
    <name type="scientific">Haematobacter genomosp. 1</name>
    <dbReference type="NCBI Taxonomy" id="366618"/>
    <lineage>
        <taxon>Bacteria</taxon>
        <taxon>Pseudomonadati</taxon>
        <taxon>Pseudomonadota</taxon>
        <taxon>Alphaproteobacteria</taxon>
        <taxon>Rhodobacterales</taxon>
        <taxon>Paracoccaceae</taxon>
        <taxon>Haematobacter</taxon>
    </lineage>
</organism>
<dbReference type="GO" id="GO:0003677">
    <property type="term" value="F:DNA binding"/>
    <property type="evidence" value="ECO:0007669"/>
    <property type="project" value="UniProtKB-KW"/>
</dbReference>
<keyword evidence="2" id="KW-1003">Cell membrane</keyword>
<evidence type="ECO:0000256" key="3">
    <source>
        <dbReference type="ARBA" id="ARBA00023136"/>
    </source>
</evidence>
<evidence type="ECO:0000313" key="6">
    <source>
        <dbReference type="Proteomes" id="UP000196878"/>
    </source>
</evidence>
<sequence length="327" mass="35286">MTDHSYLHGRVARERPAKRALRAAAVTALLALTGTSGWLWMSGLGGVAFQLLGQRGAEETEGSIWLPAYSAAVQGVQVAGLRDNLSGLTFNVETGTLFGVVNRPAEMVELSRTGELLRRIPLKGIDDPEGIAHIEGTRFALAEEARQRIVLFDLPAEATELDLSGAAGTVLNLGLFGNMGIEGLHWDAANRRLLVTQEMLPVRVLEVTGLEQAAAGEALAVDIREWKPGHSFGHAAGDLSSITQDERTGNLLLLSEMSGTLSEYRRDGTPVSVMPLWKGWHGLAETIPQAEGVAVGPEGEIYLTSEPNLFYRFDRGPRQTQVAARED</sequence>
<comment type="subcellular location">
    <subcellularLocation>
        <location evidence="1">Cell membrane</location>
    </subcellularLocation>
</comment>
<accession>A0A212AFL5</accession>
<dbReference type="CDD" id="cd09971">
    <property type="entry name" value="SdiA-regulated"/>
    <property type="match status" value="1"/>
</dbReference>
<dbReference type="RefSeq" id="WP_088214062.1">
    <property type="nucleotide sequence ID" value="NZ_NIPW01000005.1"/>
</dbReference>
<keyword evidence="3 4" id="KW-0472">Membrane</keyword>
<dbReference type="OrthoDB" id="6080098at2"/>
<protein>
    <submittedName>
        <fullName evidence="5">DNA-binding protein</fullName>
    </submittedName>
</protein>
<evidence type="ECO:0000256" key="2">
    <source>
        <dbReference type="ARBA" id="ARBA00022475"/>
    </source>
</evidence>
<proteinExistence type="predicted"/>
<keyword evidence="4" id="KW-0812">Transmembrane</keyword>
<evidence type="ECO:0000256" key="4">
    <source>
        <dbReference type="SAM" id="Phobius"/>
    </source>
</evidence>
<dbReference type="InterPro" id="IPR009722">
    <property type="entry name" value="YjiK/CarP"/>
</dbReference>
<gene>
    <name evidence="5" type="ORF">CDV49_02825</name>
</gene>
<feature type="transmembrane region" description="Helical" evidence="4">
    <location>
        <begin position="20"/>
        <end position="41"/>
    </location>
</feature>
<dbReference type="Proteomes" id="UP000196878">
    <property type="component" value="Unassembled WGS sequence"/>
</dbReference>
<dbReference type="EMBL" id="NIPW01000005">
    <property type="protein sequence ID" value="OWJ80229.1"/>
    <property type="molecule type" value="Genomic_DNA"/>
</dbReference>
<evidence type="ECO:0000313" key="5">
    <source>
        <dbReference type="EMBL" id="OWJ80229.1"/>
    </source>
</evidence>